<comment type="caution">
    <text evidence="1">The sequence shown here is derived from an EMBL/GenBank/DDBJ whole genome shotgun (WGS) entry which is preliminary data.</text>
</comment>
<reference evidence="1 2" key="1">
    <citation type="journal article" date="2019" name="Int. J. Syst. Evol. Microbiol.">
        <title>The Global Catalogue of Microorganisms (GCM) 10K type strain sequencing project: providing services to taxonomists for standard genome sequencing and annotation.</title>
        <authorList>
            <consortium name="The Broad Institute Genomics Platform"/>
            <consortium name="The Broad Institute Genome Sequencing Center for Infectious Disease"/>
            <person name="Wu L."/>
            <person name="Ma J."/>
        </authorList>
    </citation>
    <scope>NUCLEOTIDE SEQUENCE [LARGE SCALE GENOMIC DNA]</scope>
    <source>
        <strain evidence="1 2">CGMCC 1.12230</strain>
    </source>
</reference>
<dbReference type="AlphaFoldDB" id="A0ABD6BHX0"/>
<dbReference type="EMBL" id="JBHUDI010000006">
    <property type="protein sequence ID" value="MFD1564161.1"/>
    <property type="molecule type" value="Genomic_DNA"/>
</dbReference>
<organism evidence="1 2">
    <name type="scientific">Haloarchaeobius amylolyticus</name>
    <dbReference type="NCBI Taxonomy" id="1198296"/>
    <lineage>
        <taxon>Archaea</taxon>
        <taxon>Methanobacteriati</taxon>
        <taxon>Methanobacteriota</taxon>
        <taxon>Stenosarchaea group</taxon>
        <taxon>Halobacteria</taxon>
        <taxon>Halobacteriales</taxon>
        <taxon>Halorubellaceae</taxon>
        <taxon>Haloarchaeobius</taxon>
    </lineage>
</organism>
<evidence type="ECO:0000313" key="2">
    <source>
        <dbReference type="Proteomes" id="UP001597076"/>
    </source>
</evidence>
<gene>
    <name evidence="1" type="ORF">ACFR99_11435</name>
</gene>
<evidence type="ECO:0000313" key="1">
    <source>
        <dbReference type="EMBL" id="MFD1564161.1"/>
    </source>
</evidence>
<sequence length="44" mass="4878">MTADCCPCWRAATAIRATDCHCTPDHVADLLALMKARWLAGWCQ</sequence>
<proteinExistence type="predicted"/>
<dbReference type="Proteomes" id="UP001597076">
    <property type="component" value="Unassembled WGS sequence"/>
</dbReference>
<keyword evidence="2" id="KW-1185">Reference proteome</keyword>
<name>A0ABD6BHX0_9EURY</name>
<protein>
    <submittedName>
        <fullName evidence="1">Uncharacterized protein</fullName>
    </submittedName>
</protein>
<dbReference type="RefSeq" id="WP_390287451.1">
    <property type="nucleotide sequence ID" value="NZ_JBHUDI010000006.1"/>
</dbReference>
<accession>A0ABD6BHX0</accession>